<dbReference type="PANTHER" id="PTHR47691">
    <property type="entry name" value="REGULATOR-RELATED"/>
    <property type="match status" value="1"/>
</dbReference>
<proteinExistence type="predicted"/>
<name>A0A5C4QD77_9ACTN</name>
<dbReference type="AlphaFoldDB" id="A0A5C4QD77"/>
<keyword evidence="2" id="KW-1185">Reference proteome</keyword>
<feature type="non-terminal residue" evidence="1">
    <location>
        <position position="820"/>
    </location>
</feature>
<reference evidence="1 2" key="1">
    <citation type="submission" date="2019-06" db="EMBL/GenBank/DDBJ databases">
        <title>Micromonospora ordensis sp. nov., isolated from deep marine sediment.</title>
        <authorList>
            <person name="Veyisoglu A."/>
            <person name="Carro L."/>
            <person name="Klenk H.-P."/>
            <person name="Sahin N."/>
        </authorList>
    </citation>
    <scope>NUCLEOTIDE SEQUENCE [LARGE SCALE GENOMIC DNA]</scope>
    <source>
        <strain evidence="1 2">S2509</strain>
    </source>
</reference>
<gene>
    <name evidence="1" type="ORF">FHG89_25085</name>
</gene>
<dbReference type="PANTHER" id="PTHR47691:SF3">
    <property type="entry name" value="HTH-TYPE TRANSCRIPTIONAL REGULATOR RV0890C-RELATED"/>
    <property type="match status" value="1"/>
</dbReference>
<dbReference type="EMBL" id="VDFY01000219">
    <property type="protein sequence ID" value="TNH24397.1"/>
    <property type="molecule type" value="Genomic_DNA"/>
</dbReference>
<dbReference type="InterPro" id="IPR011990">
    <property type="entry name" value="TPR-like_helical_dom_sf"/>
</dbReference>
<protein>
    <submittedName>
        <fullName evidence="1">Uncharacterized protein</fullName>
    </submittedName>
</protein>
<dbReference type="Proteomes" id="UP000306145">
    <property type="component" value="Unassembled WGS sequence"/>
</dbReference>
<dbReference type="Gene3D" id="1.25.40.10">
    <property type="entry name" value="Tetratricopeptide repeat domain"/>
    <property type="match status" value="3"/>
</dbReference>
<evidence type="ECO:0000313" key="1">
    <source>
        <dbReference type="EMBL" id="TNH24397.1"/>
    </source>
</evidence>
<comment type="caution">
    <text evidence="1">The sequence shown here is derived from an EMBL/GenBank/DDBJ whole genome shotgun (WGS) entry which is preliminary data.</text>
</comment>
<sequence length="820" mass="87564">MESRYLETVRRIAPRPLIGREAELAELAAFCMGEDGDWYRWWRAPAWTGKSALMSWFVLQPPPGVRVVSFFITARFAEQNDRVAFTDVVMEQLLDLLGQEKPPLLSEATREAHLFGLLNEAAQACQLQGERLVLLVDGLDEDRGVTTGVDAHSIAKLLPPLSVAGMRVIVSGRPNPPIPGDVPQDHPLRDARIVRVLGRSSAATAIKNEAKRELVRLLNGSPIERDLLGLLTAAGGGLGVENLAELVGVEPWEVYEQLHSVSGRTFAARQSRFQPDTGPEVFVLGHEELQITAAQRLGSLRLAGYRERLHAWAEGYRQQGWPAGTPEYLLRGYYRMLQADGDHTRMIAYATDSGRHDRMLDITGGDAAALSEIVAIQDVILAHDEPDLGSLLMLSMHRNDLADRNNSIPTELPSIWVLLGQRARAEALARSITNPTQQAQALTTLAKVVAGAGDFDWAETIAGSIIDPYEQAWALTVLAKVVAGAGDLDRAGTLTGRAETVADSITDSYEQTQALTAIAKAAAGAGDFDRAETLADRAETIARSITNPNQQAWELTALAKVVAGAGHFDRARMLTDRAETIAGSITAWYERAQALTAITKVVAGAGDFDRAETIARSITHPIQRAGALTALAKVVAGAGDFDRAETIARSITNPNEQAQALTAIAKAAAGAGDLDRARTLADRAEMIARSITNPNQRAQALSALAKAAAGAGDLDRARTLADRAETIARSIIHPIQRAGALTALAKVVAGAGDFDRAETIARNITNPSGQVQALNTLAKVVAGAGDFDRAETIARSITNPNEQAQALTAIAKAAAGAGDL</sequence>
<dbReference type="OrthoDB" id="3261206at2"/>
<accession>A0A5C4QD77</accession>
<evidence type="ECO:0000313" key="2">
    <source>
        <dbReference type="Proteomes" id="UP000306145"/>
    </source>
</evidence>
<organism evidence="1 2">
    <name type="scientific">Micromonospora orduensis</name>
    <dbReference type="NCBI Taxonomy" id="1420891"/>
    <lineage>
        <taxon>Bacteria</taxon>
        <taxon>Bacillati</taxon>
        <taxon>Actinomycetota</taxon>
        <taxon>Actinomycetes</taxon>
        <taxon>Micromonosporales</taxon>
        <taxon>Micromonosporaceae</taxon>
        <taxon>Micromonospora</taxon>
    </lineage>
</organism>
<dbReference type="SUPFAM" id="SSF48452">
    <property type="entry name" value="TPR-like"/>
    <property type="match status" value="2"/>
</dbReference>